<dbReference type="GO" id="GO:0006749">
    <property type="term" value="P:glutathione metabolic process"/>
    <property type="evidence" value="ECO:0007669"/>
    <property type="project" value="TreeGrafter"/>
</dbReference>
<dbReference type="SUPFAM" id="SSF52833">
    <property type="entry name" value="Thioredoxin-like"/>
    <property type="match status" value="1"/>
</dbReference>
<dbReference type="PANTHER" id="PTHR42673">
    <property type="entry name" value="MALEYLACETOACETATE ISOMERASE"/>
    <property type="match status" value="1"/>
</dbReference>
<sequence length="244" mass="28129">MTIILYDVCSNTRGVAWSPSTWKIRYCLNLKGLDYKTEWVEFPDLEPLYKKLELEPTVKNSDGSPRASIPLIYDPSTKIYLTDSVVIAEYLDKTYPGPSIFPSNTIAIQSLLETAYIVHIRPIIPLVMPAACDKMNPRSADYYRVKRVEALLKVFQVGDTLPREVYWTQYRDGLGEVDKWYSKIDGPFLMGNTVSWGDFVVGSCIIWLRVIWGEESQEWKDITSWHGGRWANLINALQKYEKIM</sequence>
<evidence type="ECO:0000313" key="3">
    <source>
        <dbReference type="Proteomes" id="UP000054270"/>
    </source>
</evidence>
<dbReference type="InterPro" id="IPR036249">
    <property type="entry name" value="Thioredoxin-like_sf"/>
</dbReference>
<dbReference type="OMA" id="WAITREN"/>
<name>A0A0D2P6Z0_HYPSF</name>
<dbReference type="GO" id="GO:0005739">
    <property type="term" value="C:mitochondrion"/>
    <property type="evidence" value="ECO:0007669"/>
    <property type="project" value="TreeGrafter"/>
</dbReference>
<dbReference type="GO" id="GO:0016034">
    <property type="term" value="F:maleylacetoacetate isomerase activity"/>
    <property type="evidence" value="ECO:0007669"/>
    <property type="project" value="TreeGrafter"/>
</dbReference>
<proteinExistence type="predicted"/>
<dbReference type="OrthoDB" id="4951845at2759"/>
<dbReference type="SUPFAM" id="SSF47616">
    <property type="entry name" value="GST C-terminal domain-like"/>
    <property type="match status" value="1"/>
</dbReference>
<dbReference type="GO" id="GO:0006559">
    <property type="term" value="P:L-phenylalanine catabolic process"/>
    <property type="evidence" value="ECO:0007669"/>
    <property type="project" value="TreeGrafter"/>
</dbReference>
<dbReference type="AlphaFoldDB" id="A0A0D2P6Z0"/>
<dbReference type="Pfam" id="PF22041">
    <property type="entry name" value="GST_C_7"/>
    <property type="match status" value="1"/>
</dbReference>
<evidence type="ECO:0000313" key="2">
    <source>
        <dbReference type="EMBL" id="KJA24471.1"/>
    </source>
</evidence>
<dbReference type="Pfam" id="PF13409">
    <property type="entry name" value="GST_N_2"/>
    <property type="match status" value="1"/>
</dbReference>
<dbReference type="GO" id="GO:0004364">
    <property type="term" value="F:glutathione transferase activity"/>
    <property type="evidence" value="ECO:0007669"/>
    <property type="project" value="TreeGrafter"/>
</dbReference>
<reference evidence="3" key="1">
    <citation type="submission" date="2014-04" db="EMBL/GenBank/DDBJ databases">
        <title>Evolutionary Origins and Diversification of the Mycorrhizal Mutualists.</title>
        <authorList>
            <consortium name="DOE Joint Genome Institute"/>
            <consortium name="Mycorrhizal Genomics Consortium"/>
            <person name="Kohler A."/>
            <person name="Kuo A."/>
            <person name="Nagy L.G."/>
            <person name="Floudas D."/>
            <person name="Copeland A."/>
            <person name="Barry K.W."/>
            <person name="Cichocki N."/>
            <person name="Veneault-Fourrey C."/>
            <person name="LaButti K."/>
            <person name="Lindquist E.A."/>
            <person name="Lipzen A."/>
            <person name="Lundell T."/>
            <person name="Morin E."/>
            <person name="Murat C."/>
            <person name="Riley R."/>
            <person name="Ohm R."/>
            <person name="Sun H."/>
            <person name="Tunlid A."/>
            <person name="Henrissat B."/>
            <person name="Grigoriev I.V."/>
            <person name="Hibbett D.S."/>
            <person name="Martin F."/>
        </authorList>
    </citation>
    <scope>NUCLEOTIDE SEQUENCE [LARGE SCALE GENOMIC DNA]</scope>
    <source>
        <strain evidence="3">FD-334 SS-4</strain>
    </source>
</reference>
<dbReference type="Proteomes" id="UP000054270">
    <property type="component" value="Unassembled WGS sequence"/>
</dbReference>
<dbReference type="PROSITE" id="PS50404">
    <property type="entry name" value="GST_NTER"/>
    <property type="match status" value="1"/>
</dbReference>
<dbReference type="Gene3D" id="3.40.30.10">
    <property type="entry name" value="Glutaredoxin"/>
    <property type="match status" value="1"/>
</dbReference>
<keyword evidence="3" id="KW-1185">Reference proteome</keyword>
<gene>
    <name evidence="2" type="ORF">HYPSUDRAFT_38907</name>
</gene>
<protein>
    <recommendedName>
        <fullName evidence="1">GST N-terminal domain-containing protein</fullName>
    </recommendedName>
</protein>
<dbReference type="InterPro" id="IPR004045">
    <property type="entry name" value="Glutathione_S-Trfase_N"/>
</dbReference>
<organism evidence="2 3">
    <name type="scientific">Hypholoma sublateritium (strain FD-334 SS-4)</name>
    <dbReference type="NCBI Taxonomy" id="945553"/>
    <lineage>
        <taxon>Eukaryota</taxon>
        <taxon>Fungi</taxon>
        <taxon>Dikarya</taxon>
        <taxon>Basidiomycota</taxon>
        <taxon>Agaricomycotina</taxon>
        <taxon>Agaricomycetes</taxon>
        <taxon>Agaricomycetidae</taxon>
        <taxon>Agaricales</taxon>
        <taxon>Agaricineae</taxon>
        <taxon>Strophariaceae</taxon>
        <taxon>Hypholoma</taxon>
    </lineage>
</organism>
<dbReference type="EMBL" id="KN817537">
    <property type="protein sequence ID" value="KJA24471.1"/>
    <property type="molecule type" value="Genomic_DNA"/>
</dbReference>
<accession>A0A0D2P6Z0</accession>
<dbReference type="STRING" id="945553.A0A0D2P6Z0"/>
<feature type="domain" description="GST N-terminal" evidence="1">
    <location>
        <begin position="8"/>
        <end position="99"/>
    </location>
</feature>
<evidence type="ECO:0000259" key="1">
    <source>
        <dbReference type="PROSITE" id="PS50404"/>
    </source>
</evidence>
<dbReference type="PANTHER" id="PTHR42673:SF4">
    <property type="entry name" value="MALEYLACETOACETATE ISOMERASE"/>
    <property type="match status" value="1"/>
</dbReference>
<dbReference type="InterPro" id="IPR054416">
    <property type="entry name" value="GST_UstS-like_C"/>
</dbReference>
<dbReference type="Gene3D" id="1.20.1050.10">
    <property type="match status" value="1"/>
</dbReference>
<dbReference type="InterPro" id="IPR036282">
    <property type="entry name" value="Glutathione-S-Trfase_C_sf"/>
</dbReference>